<feature type="region of interest" description="Disordered" evidence="1">
    <location>
        <begin position="101"/>
        <end position="180"/>
    </location>
</feature>
<accession>A0A835B2U5</accession>
<reference evidence="2" key="1">
    <citation type="submission" date="2020-07" db="EMBL/GenBank/DDBJ databases">
        <title>Genome sequence and genetic diversity analysis of an under-domesticated orphan crop, white fonio (Digitaria exilis).</title>
        <authorList>
            <person name="Bennetzen J.L."/>
            <person name="Chen S."/>
            <person name="Ma X."/>
            <person name="Wang X."/>
            <person name="Yssel A.E.J."/>
            <person name="Chaluvadi S.R."/>
            <person name="Johnson M."/>
            <person name="Gangashetty P."/>
            <person name="Hamidou F."/>
            <person name="Sanogo M.D."/>
            <person name="Zwaenepoel A."/>
            <person name="Wallace J."/>
            <person name="Van De Peer Y."/>
            <person name="Van Deynze A."/>
        </authorList>
    </citation>
    <scope>NUCLEOTIDE SEQUENCE</scope>
    <source>
        <tissue evidence="2">Leaves</tissue>
    </source>
</reference>
<organism evidence="2 3">
    <name type="scientific">Digitaria exilis</name>
    <dbReference type="NCBI Taxonomy" id="1010633"/>
    <lineage>
        <taxon>Eukaryota</taxon>
        <taxon>Viridiplantae</taxon>
        <taxon>Streptophyta</taxon>
        <taxon>Embryophyta</taxon>
        <taxon>Tracheophyta</taxon>
        <taxon>Spermatophyta</taxon>
        <taxon>Magnoliopsida</taxon>
        <taxon>Liliopsida</taxon>
        <taxon>Poales</taxon>
        <taxon>Poaceae</taxon>
        <taxon>PACMAD clade</taxon>
        <taxon>Panicoideae</taxon>
        <taxon>Panicodae</taxon>
        <taxon>Paniceae</taxon>
        <taxon>Anthephorinae</taxon>
        <taxon>Digitaria</taxon>
    </lineage>
</organism>
<sequence length="249" mass="26551">MSKGIRKGGNWSDHTPFQAAKSSLQLLSGGDLILRLRGASKLTLSHHPSFTSTRPSSDAYEATTLSSTRSAVNGGSTPRGGLSTIIDAQGTYNPRLFPVSSLANLRTPPPRTEPASPRETTVPARLPYATTHPDSATGVFRAKLPSLPPKRSPTAPNRSPTRHLSPQIHTNSPESARHPPRTLVVEMKQKRSSDAAAAAAAQARTLGCGGPNSLSCGAPFSRPWWRAICAALPVLCATTFSWTRTQHLH</sequence>
<proteinExistence type="predicted"/>
<dbReference type="AlphaFoldDB" id="A0A835B2U5"/>
<evidence type="ECO:0000313" key="3">
    <source>
        <dbReference type="Proteomes" id="UP000636709"/>
    </source>
</evidence>
<evidence type="ECO:0000313" key="2">
    <source>
        <dbReference type="EMBL" id="KAF8681738.1"/>
    </source>
</evidence>
<dbReference type="Proteomes" id="UP000636709">
    <property type="component" value="Unassembled WGS sequence"/>
</dbReference>
<evidence type="ECO:0000256" key="1">
    <source>
        <dbReference type="SAM" id="MobiDB-lite"/>
    </source>
</evidence>
<name>A0A835B2U5_9POAL</name>
<keyword evidence="3" id="KW-1185">Reference proteome</keyword>
<protein>
    <submittedName>
        <fullName evidence="2">Uncharacterized protein</fullName>
    </submittedName>
</protein>
<gene>
    <name evidence="2" type="ORF">HU200_045174</name>
</gene>
<dbReference type="EMBL" id="JACEFO010002109">
    <property type="protein sequence ID" value="KAF8681738.1"/>
    <property type="molecule type" value="Genomic_DNA"/>
</dbReference>
<feature type="compositionally biased region" description="Polar residues" evidence="1">
    <location>
        <begin position="154"/>
        <end position="174"/>
    </location>
</feature>
<comment type="caution">
    <text evidence="2">The sequence shown here is derived from an EMBL/GenBank/DDBJ whole genome shotgun (WGS) entry which is preliminary data.</text>
</comment>